<evidence type="ECO:0000313" key="7">
    <source>
        <dbReference type="Proteomes" id="UP001063698"/>
    </source>
</evidence>
<reference evidence="6" key="1">
    <citation type="submission" date="2013-11" db="EMBL/GenBank/DDBJ databases">
        <title>Comparative genomics of Ignicoccus.</title>
        <authorList>
            <person name="Podar M."/>
        </authorList>
    </citation>
    <scope>NUCLEOTIDE SEQUENCE</scope>
    <source>
        <strain evidence="6">DSM 13166</strain>
    </source>
</reference>
<dbReference type="GO" id="GO:0046654">
    <property type="term" value="P:tetrahydrofolate biosynthetic process"/>
    <property type="evidence" value="ECO:0007669"/>
    <property type="project" value="InterPro"/>
</dbReference>
<evidence type="ECO:0000313" key="6">
    <source>
        <dbReference type="EMBL" id="UXD21609.1"/>
    </source>
</evidence>
<dbReference type="GO" id="GO:0005737">
    <property type="term" value="C:cytoplasm"/>
    <property type="evidence" value="ECO:0007669"/>
    <property type="project" value="TreeGrafter"/>
</dbReference>
<comment type="catalytic activity">
    <reaction evidence="1">
        <text>GTP + H2O = 7,8-dihydroneopterin 3'-triphosphate + formate + H(+)</text>
        <dbReference type="Rhea" id="RHEA:17473"/>
        <dbReference type="ChEBI" id="CHEBI:15377"/>
        <dbReference type="ChEBI" id="CHEBI:15378"/>
        <dbReference type="ChEBI" id="CHEBI:15740"/>
        <dbReference type="ChEBI" id="CHEBI:37565"/>
        <dbReference type="ChEBI" id="CHEBI:58462"/>
        <dbReference type="EC" id="3.5.4.16"/>
    </reaction>
</comment>
<dbReference type="SUPFAM" id="SSF55620">
    <property type="entry name" value="Tetrahydrobiopterin biosynthesis enzymes-like"/>
    <property type="match status" value="1"/>
</dbReference>
<evidence type="ECO:0000256" key="2">
    <source>
        <dbReference type="ARBA" id="ARBA00005080"/>
    </source>
</evidence>
<dbReference type="PANTHER" id="PTHR11109:SF7">
    <property type="entry name" value="GTP CYCLOHYDROLASE 1"/>
    <property type="match status" value="1"/>
</dbReference>
<keyword evidence="4" id="KW-0378">Hydrolase</keyword>
<dbReference type="InterPro" id="IPR043133">
    <property type="entry name" value="GTP-CH-I_C/QueF"/>
</dbReference>
<dbReference type="InterPro" id="IPR020602">
    <property type="entry name" value="GTP_CycHdrlase_I_dom"/>
</dbReference>
<dbReference type="InterPro" id="IPR001474">
    <property type="entry name" value="GTP_CycHdrlase_I"/>
</dbReference>
<dbReference type="EMBL" id="CP006868">
    <property type="protein sequence ID" value="UXD21609.1"/>
    <property type="molecule type" value="Genomic_DNA"/>
</dbReference>
<dbReference type="FunFam" id="3.30.1130.10:FF:000001">
    <property type="entry name" value="GTP cyclohydrolase 1"/>
    <property type="match status" value="1"/>
</dbReference>
<dbReference type="GO" id="GO:0005525">
    <property type="term" value="F:GTP binding"/>
    <property type="evidence" value="ECO:0007669"/>
    <property type="project" value="TreeGrafter"/>
</dbReference>
<evidence type="ECO:0000256" key="1">
    <source>
        <dbReference type="ARBA" id="ARBA00001052"/>
    </source>
</evidence>
<comment type="pathway">
    <text evidence="2">Cofactor biosynthesis; 7,8-dihydroneopterin triphosphate biosynthesis; 7,8-dihydroneopterin triphosphate from GTP: step 1/1.</text>
</comment>
<dbReference type="InterPro" id="IPR043134">
    <property type="entry name" value="GTP-CH-I_N"/>
</dbReference>
<evidence type="ECO:0000256" key="3">
    <source>
        <dbReference type="ARBA" id="ARBA00012715"/>
    </source>
</evidence>
<dbReference type="Gene3D" id="3.30.1130.10">
    <property type="match status" value="1"/>
</dbReference>
<dbReference type="GO" id="GO:0003934">
    <property type="term" value="F:GTP cyclohydrolase I activity"/>
    <property type="evidence" value="ECO:0007669"/>
    <property type="project" value="UniProtKB-EC"/>
</dbReference>
<sequence length="177" mass="20228">MKEILKEMGEDPERPGLKETPRRYVNAFKELLRGLQEPEPELKTFHSEYELGDKDLIVVKNISFSSLCEHHLLPIMGRVTVVYHPKRNEVIGLSKIPRIVKWLAKRPLLQERFTAQVADKIMSAGARGVYVLVRARHSCVAVRGVEDPDVEMVTEAVRGTIAEDEMLLNRARRLAMD</sequence>
<dbReference type="KEGG" id="ipc:IPA_05885"/>
<protein>
    <recommendedName>
        <fullName evidence="3">GTP cyclohydrolase I</fullName>
        <ecNumber evidence="3">3.5.4.16</ecNumber>
    </recommendedName>
</protein>
<keyword evidence="7" id="KW-1185">Reference proteome</keyword>
<evidence type="ECO:0000259" key="5">
    <source>
        <dbReference type="Pfam" id="PF01227"/>
    </source>
</evidence>
<dbReference type="EC" id="3.5.4.16" evidence="3"/>
<dbReference type="InterPro" id="IPR018234">
    <property type="entry name" value="GTP_CycHdrlase_I_CS"/>
</dbReference>
<dbReference type="GO" id="GO:0006729">
    <property type="term" value="P:tetrahydrobiopterin biosynthetic process"/>
    <property type="evidence" value="ECO:0007669"/>
    <property type="project" value="TreeGrafter"/>
</dbReference>
<dbReference type="AlphaFoldDB" id="A0A977K9Q0"/>
<dbReference type="NCBIfam" id="NF006826">
    <property type="entry name" value="PRK09347.1-3"/>
    <property type="match status" value="1"/>
</dbReference>
<organism evidence="6 7">
    <name type="scientific">Ignicoccus pacificus DSM 13166</name>
    <dbReference type="NCBI Taxonomy" id="940294"/>
    <lineage>
        <taxon>Archaea</taxon>
        <taxon>Thermoproteota</taxon>
        <taxon>Thermoprotei</taxon>
        <taxon>Desulfurococcales</taxon>
        <taxon>Desulfurococcaceae</taxon>
        <taxon>Ignicoccus</taxon>
    </lineage>
</organism>
<dbReference type="Gene3D" id="1.10.286.10">
    <property type="match status" value="1"/>
</dbReference>
<proteinExistence type="predicted"/>
<gene>
    <name evidence="6" type="ORF">IPA_05885</name>
</gene>
<accession>A0A977K9Q0</accession>
<dbReference type="PROSITE" id="PS00859">
    <property type="entry name" value="GTP_CYCLOHYDROL_1_1"/>
    <property type="match status" value="1"/>
</dbReference>
<dbReference type="Pfam" id="PF01227">
    <property type="entry name" value="GTP_cyclohydroI"/>
    <property type="match status" value="1"/>
</dbReference>
<evidence type="ECO:0000256" key="4">
    <source>
        <dbReference type="ARBA" id="ARBA00022801"/>
    </source>
</evidence>
<dbReference type="GO" id="GO:0008270">
    <property type="term" value="F:zinc ion binding"/>
    <property type="evidence" value="ECO:0007669"/>
    <property type="project" value="TreeGrafter"/>
</dbReference>
<name>A0A977K9Q0_9CREN</name>
<dbReference type="PANTHER" id="PTHR11109">
    <property type="entry name" value="GTP CYCLOHYDROLASE I"/>
    <property type="match status" value="1"/>
</dbReference>
<feature type="domain" description="GTP cyclohydrolase I" evidence="5">
    <location>
        <begin position="1"/>
        <end position="171"/>
    </location>
</feature>
<dbReference type="Proteomes" id="UP001063698">
    <property type="component" value="Chromosome"/>
</dbReference>